<evidence type="ECO:0000256" key="2">
    <source>
        <dbReference type="SAM" id="MobiDB-lite"/>
    </source>
</evidence>
<evidence type="ECO:0000256" key="1">
    <source>
        <dbReference type="PROSITE-ProRule" id="PRU00175"/>
    </source>
</evidence>
<dbReference type="PANTHER" id="PTHR10044">
    <property type="entry name" value="INHIBITOR OF APOPTOSIS"/>
    <property type="match status" value="1"/>
</dbReference>
<dbReference type="Proteomes" id="UP001223634">
    <property type="component" value="Segment"/>
</dbReference>
<name>A0A6B7KT55_9ABAC</name>
<feature type="domain" description="RING-type" evidence="3">
    <location>
        <begin position="276"/>
        <end position="311"/>
    </location>
</feature>
<dbReference type="InterPro" id="IPR001841">
    <property type="entry name" value="Znf_RING"/>
</dbReference>
<dbReference type="PROSITE" id="PS50143">
    <property type="entry name" value="BIR_REPEAT_2"/>
    <property type="match status" value="1"/>
</dbReference>
<dbReference type="InterPro" id="IPR050784">
    <property type="entry name" value="IAP"/>
</dbReference>
<dbReference type="GO" id="GO:0008270">
    <property type="term" value="F:zinc ion binding"/>
    <property type="evidence" value="ECO:0007669"/>
    <property type="project" value="UniProtKB-KW"/>
</dbReference>
<dbReference type="Gene3D" id="3.30.40.10">
    <property type="entry name" value="Zinc/RING finger domain, C3HC4 (zinc finger)"/>
    <property type="match status" value="1"/>
</dbReference>
<dbReference type="Pfam" id="PF00653">
    <property type="entry name" value="BIR"/>
    <property type="match status" value="1"/>
</dbReference>
<evidence type="ECO:0000313" key="5">
    <source>
        <dbReference type="Proteomes" id="UP001223634"/>
    </source>
</evidence>
<evidence type="ECO:0000259" key="3">
    <source>
        <dbReference type="PROSITE" id="PS50089"/>
    </source>
</evidence>
<gene>
    <name evidence="4" type="primary">iap-2</name>
</gene>
<sequence length="323" mass="37678">MEPTPTLSKRGRGSKRAPATLHSDKNERSTNCFAFLKMPTTPPMLAMRNWKTYDLAPPGFYQDIRDRLETFENSCLTREYINDLVAVGIYRDALCNYKCAYCPLYLKKLDARRLKYHAFSTCPMATERLFKNEALRKQSFLKFKTSRVYYRDNHQVLAKNGFYYYGKKFEIRCSSCKFVIVKLKADDEDVRLIHAHYSPNCHFNAPSAPNLDDIDDDDDTSVMENNQYAHIYPDLEVEVENNNLLHKNDNDDIPIFSDDKVTNITSANNIDDDIMCKICFERERDTCFLPCRHVSTCSECAKRCKVCCICREKIKNKLEIYLQ</sequence>
<protein>
    <submittedName>
        <fullName evidence="4">IAP-2</fullName>
    </submittedName>
</protein>
<dbReference type="PROSITE" id="PS50089">
    <property type="entry name" value="ZF_RING_2"/>
    <property type="match status" value="1"/>
</dbReference>
<dbReference type="InterPro" id="IPR013083">
    <property type="entry name" value="Znf_RING/FYVE/PHD"/>
</dbReference>
<dbReference type="Pfam" id="PF13920">
    <property type="entry name" value="zf-C3HC4_3"/>
    <property type="match status" value="1"/>
</dbReference>
<keyword evidence="5" id="KW-1185">Reference proteome</keyword>
<dbReference type="Gene3D" id="1.10.1170.10">
    <property type="entry name" value="Inhibitor Of Apoptosis Protein (2mihbC-IAP-1), Chain A"/>
    <property type="match status" value="1"/>
</dbReference>
<feature type="region of interest" description="Disordered" evidence="2">
    <location>
        <begin position="1"/>
        <end position="24"/>
    </location>
</feature>
<keyword evidence="1" id="KW-0862">Zinc</keyword>
<dbReference type="SMART" id="SM00238">
    <property type="entry name" value="BIR"/>
    <property type="match status" value="1"/>
</dbReference>
<dbReference type="InterPro" id="IPR001370">
    <property type="entry name" value="BIR_rpt"/>
</dbReference>
<dbReference type="EMBL" id="MK419955">
    <property type="protein sequence ID" value="QEI03539.1"/>
    <property type="molecule type" value="Genomic_DNA"/>
</dbReference>
<proteinExistence type="predicted"/>
<accession>A0A6B7KT55</accession>
<organism evidence="4 5">
    <name type="scientific">Spodoptera cosmioides nucleopolyhedrovirus</name>
    <dbReference type="NCBI Taxonomy" id="2605774"/>
    <lineage>
        <taxon>Viruses</taxon>
        <taxon>Viruses incertae sedis</taxon>
        <taxon>Naldaviricetes</taxon>
        <taxon>Lefavirales</taxon>
        <taxon>Baculoviridae</taxon>
        <taxon>Alphabaculovirus</taxon>
        <taxon>Alphabaculovirus spocosmioidis</taxon>
    </lineage>
</organism>
<evidence type="ECO:0000313" key="4">
    <source>
        <dbReference type="EMBL" id="QEI03539.1"/>
    </source>
</evidence>
<reference evidence="4 5" key="1">
    <citation type="submission" date="2019-01" db="EMBL/GenBank/DDBJ databases">
        <title>The Spodoptera cosmioides nucleopolyhedrovirus (SpcoNPV) is a novel virus isolated from the polyphagous black armyworm, Spodoptera cosmioides (Walker) (Lepidoptera: Noctuidae).</title>
        <authorList>
            <person name="Santos E.R."/>
            <person name="Oliveira L.B."/>
            <person name="Silva L.A."/>
            <person name="Sosa-Gomez D.R."/>
            <person name="Ribeiro B.M."/>
            <person name="Ardisson-Araujo D.M.P."/>
        </authorList>
    </citation>
    <scope>NUCLEOTIDE SEQUENCE [LARGE SCALE GENOMIC DNA]</scope>
    <source>
        <strain evidence="4">VPN72</strain>
    </source>
</reference>
<dbReference type="CDD" id="cd00022">
    <property type="entry name" value="BIR"/>
    <property type="match status" value="1"/>
</dbReference>
<keyword evidence="1" id="KW-0863">Zinc-finger</keyword>
<dbReference type="SUPFAM" id="SSF57924">
    <property type="entry name" value="Inhibitor of apoptosis (IAP) repeat"/>
    <property type="match status" value="1"/>
</dbReference>
<keyword evidence="1" id="KW-0479">Metal-binding</keyword>